<name>A0A086TIK6_9FUNG</name>
<dbReference type="EMBL" id="KN042439">
    <property type="protein sequence ID" value="KFH61783.1"/>
    <property type="molecule type" value="Genomic_DNA"/>
</dbReference>
<keyword evidence="2" id="KW-1185">Reference proteome</keyword>
<dbReference type="Proteomes" id="UP000243308">
    <property type="component" value="Unassembled WGS sequence"/>
</dbReference>
<proteinExistence type="predicted"/>
<dbReference type="AlphaFoldDB" id="A0A086TIK6"/>
<reference evidence="1 2" key="1">
    <citation type="submission" date="2011-02" db="EMBL/GenBank/DDBJ databases">
        <title>The Genome Sequence of Mortierella verticillata NRRL 6337.</title>
        <authorList>
            <consortium name="The Broad Institute Genome Sequencing Platform"/>
            <person name="Russ C."/>
            <person name="Cuomo C."/>
            <person name="Burger G."/>
            <person name="Gray M.W."/>
            <person name="Holland P.W.H."/>
            <person name="King N."/>
            <person name="Lang F.B.F."/>
            <person name="Roger A.J."/>
            <person name="Ruiz-Trillo I."/>
            <person name="Young S.K."/>
            <person name="Zeng Q."/>
            <person name="Gargeya S."/>
            <person name="Alvarado L."/>
            <person name="Berlin A."/>
            <person name="Chapman S.B."/>
            <person name="Chen Z."/>
            <person name="Freedman E."/>
            <person name="Gellesch M."/>
            <person name="Goldberg J."/>
            <person name="Griggs A."/>
            <person name="Gujja S."/>
            <person name="Heilman E."/>
            <person name="Heiman D."/>
            <person name="Howarth C."/>
            <person name="Mehta T."/>
            <person name="Neiman D."/>
            <person name="Pearson M."/>
            <person name="Roberts A."/>
            <person name="Saif S."/>
            <person name="Shea T."/>
            <person name="Shenoy N."/>
            <person name="Sisk P."/>
            <person name="Stolte C."/>
            <person name="Sykes S."/>
            <person name="White J."/>
            <person name="Yandava C."/>
            <person name="Haas B."/>
            <person name="Nusbaum C."/>
            <person name="Birren B."/>
        </authorList>
    </citation>
    <scope>NUCLEOTIDE SEQUENCE [LARGE SCALE GENOMIC DNA]</scope>
    <source>
        <strain evidence="1 2">NRRL 6337</strain>
    </source>
</reference>
<gene>
    <name evidence="1" type="ORF">MVEG_12366</name>
</gene>
<organism evidence="1 2">
    <name type="scientific">Podila verticillata NRRL 6337</name>
    <dbReference type="NCBI Taxonomy" id="1069443"/>
    <lineage>
        <taxon>Eukaryota</taxon>
        <taxon>Fungi</taxon>
        <taxon>Fungi incertae sedis</taxon>
        <taxon>Mucoromycota</taxon>
        <taxon>Mortierellomycotina</taxon>
        <taxon>Mortierellomycetes</taxon>
        <taxon>Mortierellales</taxon>
        <taxon>Mortierellaceae</taxon>
        <taxon>Podila</taxon>
    </lineage>
</organism>
<accession>A0A086TIK6</accession>
<sequence length="245" mass="30069">MHWTTRGWGRAKPPSVHLGVDGKECGCYSEDSGDDYSGYKRRGYTICIAHKEEKERYRIRREKESKIENAYNRGMRHRLTMIREFVSEVTRRHLRRFKREILDVEDDIVPIKYLYERHEYRRHDVSSIGHYEKKCINVQKINGRYYCCKNKIMYYEKWYKKIDEDIVRDKQSFMRVNKWTEDDIVFRSYNWIKINDNNWLKEYKSYTTDDYEYLVRMMDKMDISDNGIYETDGECDDGYVPEFMR</sequence>
<evidence type="ECO:0000313" key="1">
    <source>
        <dbReference type="EMBL" id="KFH61783.1"/>
    </source>
</evidence>
<evidence type="ECO:0000313" key="2">
    <source>
        <dbReference type="Proteomes" id="UP000243308"/>
    </source>
</evidence>
<protein>
    <submittedName>
        <fullName evidence="1">Uncharacterized protein</fullName>
    </submittedName>
</protein>